<proteinExistence type="predicted"/>
<evidence type="ECO:0000313" key="2">
    <source>
        <dbReference type="EMBL" id="MBG3875808.1"/>
    </source>
</evidence>
<evidence type="ECO:0000313" key="3">
    <source>
        <dbReference type="Proteomes" id="UP001194469"/>
    </source>
</evidence>
<keyword evidence="3" id="KW-1185">Reference proteome</keyword>
<dbReference type="EMBL" id="VRYY01000038">
    <property type="protein sequence ID" value="MBG3875808.1"/>
    <property type="molecule type" value="Genomic_DNA"/>
</dbReference>
<organism evidence="2 3">
    <name type="scientific">Nitratidesulfovibrio oxamicus</name>
    <dbReference type="NCBI Taxonomy" id="32016"/>
    <lineage>
        <taxon>Bacteria</taxon>
        <taxon>Pseudomonadati</taxon>
        <taxon>Thermodesulfobacteriota</taxon>
        <taxon>Desulfovibrionia</taxon>
        <taxon>Desulfovibrionales</taxon>
        <taxon>Desulfovibrionaceae</taxon>
        <taxon>Nitratidesulfovibrio</taxon>
    </lineage>
</organism>
<name>A0ABS0J044_9BACT</name>
<feature type="region of interest" description="Disordered" evidence="1">
    <location>
        <begin position="45"/>
        <end position="79"/>
    </location>
</feature>
<evidence type="ECO:0000256" key="1">
    <source>
        <dbReference type="SAM" id="MobiDB-lite"/>
    </source>
</evidence>
<dbReference type="Proteomes" id="UP001194469">
    <property type="component" value="Unassembled WGS sequence"/>
</dbReference>
<gene>
    <name evidence="2" type="ORF">FVW20_01895</name>
</gene>
<reference evidence="2 3" key="1">
    <citation type="submission" date="2019-08" db="EMBL/GenBank/DDBJ databases">
        <authorList>
            <person name="Luo N."/>
        </authorList>
    </citation>
    <scope>NUCLEOTIDE SEQUENCE [LARGE SCALE GENOMIC DNA]</scope>
    <source>
        <strain evidence="2 3">NCIMB 9442</strain>
    </source>
</reference>
<protein>
    <submittedName>
        <fullName evidence="2">Uncharacterized protein</fullName>
    </submittedName>
</protein>
<comment type="caution">
    <text evidence="2">The sequence shown here is derived from an EMBL/GenBank/DDBJ whole genome shotgun (WGS) entry which is preliminary data.</text>
</comment>
<feature type="compositionally biased region" description="Gly residues" evidence="1">
    <location>
        <begin position="50"/>
        <end position="73"/>
    </location>
</feature>
<sequence length="172" mass="17181">MAAGVPAPAVASAPPVVLMRDAAPVAEPCPLTSAEHVARLVAPVLPGQGDTEGQGDQGGRNGQSGQQGRGAQGPRGDAFASARVGAPLAVVVALDGPPLPSGVFPVVNIDKAAGPEGGRVSSTTGYPESDVRFSAPGRYELDLTVTLVARSSCGGAKARTVMERRVPVEVAP</sequence>
<accession>A0ABS0J044</accession>